<organism evidence="1 2">
    <name type="scientific">Brachionus plicatilis</name>
    <name type="common">Marine rotifer</name>
    <name type="synonym">Brachionus muelleri</name>
    <dbReference type="NCBI Taxonomy" id="10195"/>
    <lineage>
        <taxon>Eukaryota</taxon>
        <taxon>Metazoa</taxon>
        <taxon>Spiralia</taxon>
        <taxon>Gnathifera</taxon>
        <taxon>Rotifera</taxon>
        <taxon>Eurotatoria</taxon>
        <taxon>Monogononta</taxon>
        <taxon>Pseudotrocha</taxon>
        <taxon>Ploima</taxon>
        <taxon>Brachionidae</taxon>
        <taxon>Brachionus</taxon>
    </lineage>
</organism>
<name>A0A3M7SMU1_BRAPC</name>
<gene>
    <name evidence="1" type="ORF">BpHYR1_054104</name>
</gene>
<keyword evidence="2" id="KW-1185">Reference proteome</keyword>
<protein>
    <submittedName>
        <fullName evidence="1">Uncharacterized protein</fullName>
    </submittedName>
</protein>
<comment type="caution">
    <text evidence="1">The sequence shown here is derived from an EMBL/GenBank/DDBJ whole genome shotgun (WGS) entry which is preliminary data.</text>
</comment>
<proteinExistence type="predicted"/>
<evidence type="ECO:0000313" key="1">
    <source>
        <dbReference type="EMBL" id="RNA36960.1"/>
    </source>
</evidence>
<accession>A0A3M7SMU1</accession>
<evidence type="ECO:0000313" key="2">
    <source>
        <dbReference type="Proteomes" id="UP000276133"/>
    </source>
</evidence>
<dbReference type="EMBL" id="REGN01001110">
    <property type="protein sequence ID" value="RNA36960.1"/>
    <property type="molecule type" value="Genomic_DNA"/>
</dbReference>
<dbReference type="AlphaFoldDB" id="A0A3M7SMU1"/>
<reference evidence="1 2" key="1">
    <citation type="journal article" date="2018" name="Sci. Rep.">
        <title>Genomic signatures of local adaptation to the degree of environmental predictability in rotifers.</title>
        <authorList>
            <person name="Franch-Gras L."/>
            <person name="Hahn C."/>
            <person name="Garcia-Roger E.M."/>
            <person name="Carmona M.J."/>
            <person name="Serra M."/>
            <person name="Gomez A."/>
        </authorList>
    </citation>
    <scope>NUCLEOTIDE SEQUENCE [LARGE SCALE GENOMIC DNA]</scope>
    <source>
        <strain evidence="1">HYR1</strain>
    </source>
</reference>
<sequence>MRINMLTEKQYQKALNTRGLSYFVRKSTPALLITIVAGLYTKHCDIHERERMKLFYNKSKLFGNAKNPQY</sequence>
<dbReference type="Proteomes" id="UP000276133">
    <property type="component" value="Unassembled WGS sequence"/>
</dbReference>